<proteinExistence type="predicted"/>
<feature type="compositionally biased region" description="Basic and acidic residues" evidence="1">
    <location>
        <begin position="79"/>
        <end position="88"/>
    </location>
</feature>
<reference evidence="3" key="3">
    <citation type="submission" date="2025-09" db="UniProtKB">
        <authorList>
            <consortium name="Ensembl"/>
        </authorList>
    </citation>
    <scope>IDENTIFICATION</scope>
</reference>
<dbReference type="EMBL" id="LWLT01000013">
    <property type="status" value="NOT_ANNOTATED_CDS"/>
    <property type="molecule type" value="Genomic_DNA"/>
</dbReference>
<feature type="compositionally biased region" description="Basic and acidic residues" evidence="1">
    <location>
        <begin position="54"/>
        <end position="65"/>
    </location>
</feature>
<name>A0A452E0B0_CAPHI</name>
<dbReference type="InterPro" id="IPR046754">
    <property type="entry name" value="TOIP1/2_N"/>
</dbReference>
<dbReference type="Ensembl" id="ENSCHIT00000013016.1">
    <property type="protein sequence ID" value="ENSCHIP00000005353.1"/>
    <property type="gene ID" value="ENSCHIG00000009486.1"/>
</dbReference>
<dbReference type="Pfam" id="PF20443">
    <property type="entry name" value="LAP1_N"/>
    <property type="match status" value="1"/>
</dbReference>
<reference evidence="3 4" key="1">
    <citation type="submission" date="2016-04" db="EMBL/GenBank/DDBJ databases">
        <title>Polished mammalian reference genomes with single-molecule sequencing and chromosome conformation capture applied to the Capra hircus genome.</title>
        <authorList>
            <person name="Bickhart D.M."/>
            <person name="Koren S."/>
            <person name="Rosen B."/>
            <person name="Hastie A."/>
            <person name="Liachko I."/>
            <person name="Sullivan S.T."/>
            <person name="Burton J."/>
            <person name="Sayre B.L."/>
            <person name="Huson H.J."/>
            <person name="Lee J."/>
            <person name="Lam E."/>
            <person name="Kelley C.M."/>
            <person name="Hutchison J.L."/>
            <person name="Zhou Y."/>
            <person name="Sun J."/>
            <person name="Crisa A."/>
            <person name="Schwartz J.C."/>
            <person name="Hammond J.A."/>
            <person name="Schroeder S.G."/>
            <person name="Liu G.E."/>
            <person name="Dunham M."/>
            <person name="Shendure J."/>
            <person name="Sonstegard T.S."/>
            <person name="Phillippy A.M."/>
            <person name="Van Tassell C.P."/>
            <person name="Smith T.P."/>
        </authorList>
    </citation>
    <scope>NUCLEOTIDE SEQUENCE [LARGE SCALE GENOMIC DNA]</scope>
</reference>
<evidence type="ECO:0000313" key="4">
    <source>
        <dbReference type="Proteomes" id="UP000291000"/>
    </source>
</evidence>
<feature type="domain" description="Torsin-1A-interacting protein 1/2 N-terminal" evidence="2">
    <location>
        <begin position="111"/>
        <end position="182"/>
    </location>
</feature>
<evidence type="ECO:0000259" key="2">
    <source>
        <dbReference type="Pfam" id="PF20443"/>
    </source>
</evidence>
<organism evidence="3 4">
    <name type="scientific">Capra hircus</name>
    <name type="common">Goat</name>
    <dbReference type="NCBI Taxonomy" id="9925"/>
    <lineage>
        <taxon>Eukaryota</taxon>
        <taxon>Metazoa</taxon>
        <taxon>Chordata</taxon>
        <taxon>Craniata</taxon>
        <taxon>Vertebrata</taxon>
        <taxon>Euteleostomi</taxon>
        <taxon>Mammalia</taxon>
        <taxon>Eutheria</taxon>
        <taxon>Laurasiatheria</taxon>
        <taxon>Artiodactyla</taxon>
        <taxon>Ruminantia</taxon>
        <taxon>Pecora</taxon>
        <taxon>Bovidae</taxon>
        <taxon>Caprinae</taxon>
        <taxon>Capra</taxon>
    </lineage>
</organism>
<dbReference type="AlphaFoldDB" id="A0A452E0B0"/>
<feature type="region of interest" description="Disordered" evidence="1">
    <location>
        <begin position="1"/>
        <end position="139"/>
    </location>
</feature>
<feature type="compositionally biased region" description="Basic and acidic residues" evidence="1">
    <location>
        <begin position="34"/>
        <end position="44"/>
    </location>
</feature>
<reference evidence="3" key="2">
    <citation type="submission" date="2025-08" db="UniProtKB">
        <authorList>
            <consortium name="Ensembl"/>
        </authorList>
    </citation>
    <scope>IDENTIFICATION</scope>
</reference>
<keyword evidence="4" id="KW-1185">Reference proteome</keyword>
<dbReference type="Bgee" id="ENSCHIG00000009486">
    <property type="expression patterns" value="Expressed in adult mammalian kidney and 9 other cell types or tissues"/>
</dbReference>
<evidence type="ECO:0000256" key="1">
    <source>
        <dbReference type="SAM" id="MobiDB-lite"/>
    </source>
</evidence>
<sequence length="225" mass="25688">MGLIPGSGTPPGGRNGNPHECSYLGNPLEVYGDFEPRGAKEKARVGRQIPLEGFRPDSAKEEVRESACYLRSRPRRQPRLHEAEEMQTRRATRLQEQLHSPPPPIRPSPVTTRRGLRDSHSSEEDEPPSQTVLSQTVTKKAIRRTRETPVMSEDPLISLCRPLRSSRSDSAHKTNGNTKMSELVLFISNSYRFSLRLRIISRMQEYFHLVTGLKIFVHYFSLRDQ</sequence>
<accession>A0A452E0B0</accession>
<dbReference type="Proteomes" id="UP000291000">
    <property type="component" value="Chromosome 12"/>
</dbReference>
<evidence type="ECO:0000313" key="3">
    <source>
        <dbReference type="Ensembl" id="ENSCHIP00000005353.1"/>
    </source>
</evidence>
<dbReference type="GeneTree" id="ENSGT00390000012166"/>
<protein>
    <recommendedName>
        <fullName evidence="2">Torsin-1A-interacting protein 1/2 N-terminal domain-containing protein</fullName>
    </recommendedName>
</protein>